<reference evidence="5" key="1">
    <citation type="journal article" date="2020" name="Stud. Mycol.">
        <title>101 Dothideomycetes genomes: a test case for predicting lifestyles and emergence of pathogens.</title>
        <authorList>
            <person name="Haridas S."/>
            <person name="Albert R."/>
            <person name="Binder M."/>
            <person name="Bloem J."/>
            <person name="Labutti K."/>
            <person name="Salamov A."/>
            <person name="Andreopoulos B."/>
            <person name="Baker S."/>
            <person name="Barry K."/>
            <person name="Bills G."/>
            <person name="Bluhm B."/>
            <person name="Cannon C."/>
            <person name="Castanera R."/>
            <person name="Culley D."/>
            <person name="Daum C."/>
            <person name="Ezra D."/>
            <person name="Gonzalez J."/>
            <person name="Henrissat B."/>
            <person name="Kuo A."/>
            <person name="Liang C."/>
            <person name="Lipzen A."/>
            <person name="Lutzoni F."/>
            <person name="Magnuson J."/>
            <person name="Mondo S."/>
            <person name="Nolan M."/>
            <person name="Ohm R."/>
            <person name="Pangilinan J."/>
            <person name="Park H.-J."/>
            <person name="Ramirez L."/>
            <person name="Alfaro M."/>
            <person name="Sun H."/>
            <person name="Tritt A."/>
            <person name="Yoshinaga Y."/>
            <person name="Zwiers L.-H."/>
            <person name="Turgeon B."/>
            <person name="Goodwin S."/>
            <person name="Spatafora J."/>
            <person name="Crous P."/>
            <person name="Grigoriev I."/>
        </authorList>
    </citation>
    <scope>NUCLEOTIDE SEQUENCE</scope>
    <source>
        <strain evidence="5">Tuck. ex Michener</strain>
    </source>
</reference>
<proteinExistence type="inferred from homology"/>
<keyword evidence="2" id="KW-0489">Methyltransferase</keyword>
<evidence type="ECO:0000313" key="6">
    <source>
        <dbReference type="Proteomes" id="UP000800092"/>
    </source>
</evidence>
<dbReference type="OrthoDB" id="411785at2759"/>
<feature type="domain" description="Methyltransferase" evidence="4">
    <location>
        <begin position="55"/>
        <end position="173"/>
    </location>
</feature>
<dbReference type="Gene3D" id="3.40.50.150">
    <property type="entry name" value="Vaccinia Virus protein VP39"/>
    <property type="match status" value="1"/>
</dbReference>
<protein>
    <recommendedName>
        <fullName evidence="4">Methyltransferase domain-containing protein</fullName>
    </recommendedName>
</protein>
<dbReference type="EMBL" id="ML991826">
    <property type="protein sequence ID" value="KAF2231460.1"/>
    <property type="molecule type" value="Genomic_DNA"/>
</dbReference>
<dbReference type="InterPro" id="IPR029063">
    <property type="entry name" value="SAM-dependent_MTases_sf"/>
</dbReference>
<dbReference type="AlphaFoldDB" id="A0A6A6H179"/>
<name>A0A6A6H179_VIRVR</name>
<dbReference type="InterPro" id="IPR051419">
    <property type="entry name" value="Lys/N-term_MeTrsfase_sf"/>
</dbReference>
<dbReference type="Proteomes" id="UP000800092">
    <property type="component" value="Unassembled WGS sequence"/>
</dbReference>
<dbReference type="PANTHER" id="PTHR12176:SF80">
    <property type="entry name" value="EEF1A LYSINE METHYLTRANSFERASE 4"/>
    <property type="match status" value="1"/>
</dbReference>
<accession>A0A6A6H179</accession>
<organism evidence="5 6">
    <name type="scientific">Viridothelium virens</name>
    <name type="common">Speckled blister lichen</name>
    <name type="synonym">Trypethelium virens</name>
    <dbReference type="NCBI Taxonomy" id="1048519"/>
    <lineage>
        <taxon>Eukaryota</taxon>
        <taxon>Fungi</taxon>
        <taxon>Dikarya</taxon>
        <taxon>Ascomycota</taxon>
        <taxon>Pezizomycotina</taxon>
        <taxon>Dothideomycetes</taxon>
        <taxon>Dothideomycetes incertae sedis</taxon>
        <taxon>Trypetheliales</taxon>
        <taxon>Trypetheliaceae</taxon>
        <taxon>Viridothelium</taxon>
    </lineage>
</organism>
<sequence>MVLPEDAESLSHPEVWNERYSKSDGEHPTHEWFKSFDSLRPFLARNFLKARRPDEDPRILHLGSGDSTLPYDLAGLGYKNQLCVDFSDVVVKYMVSKQEKESGVEWKWADVRDMIGIPDDCTDVAFDKGTLDSMIFGSPWNPPDKVKENTSKYIREVFRVLKPDGVFLYITFRQPHFVVPLLNPDDAWDISVDVLREGEGCFDYHGFALRKKVAPCASPHG</sequence>
<evidence type="ECO:0000256" key="2">
    <source>
        <dbReference type="ARBA" id="ARBA00022603"/>
    </source>
</evidence>
<dbReference type="PANTHER" id="PTHR12176">
    <property type="entry name" value="SAM-DEPENDENT METHYLTRANSFERASE SUPERFAMILY PROTEIN"/>
    <property type="match status" value="1"/>
</dbReference>
<evidence type="ECO:0000313" key="5">
    <source>
        <dbReference type="EMBL" id="KAF2231460.1"/>
    </source>
</evidence>
<dbReference type="Pfam" id="PF13847">
    <property type="entry name" value="Methyltransf_31"/>
    <property type="match status" value="1"/>
</dbReference>
<dbReference type="InterPro" id="IPR025714">
    <property type="entry name" value="Methyltranfer_dom"/>
</dbReference>
<evidence type="ECO:0000259" key="4">
    <source>
        <dbReference type="Pfam" id="PF13847"/>
    </source>
</evidence>
<dbReference type="CDD" id="cd02440">
    <property type="entry name" value="AdoMet_MTases"/>
    <property type="match status" value="1"/>
</dbReference>
<keyword evidence="3" id="KW-0808">Transferase</keyword>
<gene>
    <name evidence="5" type="ORF">EV356DRAFT_579139</name>
</gene>
<dbReference type="GO" id="GO:0032259">
    <property type="term" value="P:methylation"/>
    <property type="evidence" value="ECO:0007669"/>
    <property type="project" value="UniProtKB-KW"/>
</dbReference>
<comment type="similarity">
    <text evidence="1">Belongs to the methyltransferase superfamily.</text>
</comment>
<dbReference type="GO" id="GO:0008168">
    <property type="term" value="F:methyltransferase activity"/>
    <property type="evidence" value="ECO:0007669"/>
    <property type="project" value="UniProtKB-KW"/>
</dbReference>
<evidence type="ECO:0000256" key="1">
    <source>
        <dbReference type="ARBA" id="ARBA00008361"/>
    </source>
</evidence>
<keyword evidence="6" id="KW-1185">Reference proteome</keyword>
<dbReference type="SUPFAM" id="SSF53335">
    <property type="entry name" value="S-adenosyl-L-methionine-dependent methyltransferases"/>
    <property type="match status" value="1"/>
</dbReference>
<evidence type="ECO:0000256" key="3">
    <source>
        <dbReference type="ARBA" id="ARBA00022679"/>
    </source>
</evidence>